<proteinExistence type="predicted"/>
<dbReference type="EMBL" id="ODYU01004722">
    <property type="protein sequence ID" value="SOQ44907.1"/>
    <property type="molecule type" value="Genomic_DNA"/>
</dbReference>
<dbReference type="InterPro" id="IPR057251">
    <property type="entry name" value="FP_C"/>
</dbReference>
<gene>
    <name evidence="2" type="ORF">SFRICE_020507</name>
</gene>
<evidence type="ECO:0000313" key="2">
    <source>
        <dbReference type="EMBL" id="SOQ44907.1"/>
    </source>
</evidence>
<organism evidence="2">
    <name type="scientific">Spodoptera frugiperda</name>
    <name type="common">Fall armyworm</name>
    <dbReference type="NCBI Taxonomy" id="7108"/>
    <lineage>
        <taxon>Eukaryota</taxon>
        <taxon>Metazoa</taxon>
        <taxon>Ecdysozoa</taxon>
        <taxon>Arthropoda</taxon>
        <taxon>Hexapoda</taxon>
        <taxon>Insecta</taxon>
        <taxon>Pterygota</taxon>
        <taxon>Neoptera</taxon>
        <taxon>Endopterygota</taxon>
        <taxon>Lepidoptera</taxon>
        <taxon>Glossata</taxon>
        <taxon>Ditrysia</taxon>
        <taxon>Noctuoidea</taxon>
        <taxon>Noctuidae</taxon>
        <taxon>Amphipyrinae</taxon>
        <taxon>Spodoptera</taxon>
    </lineage>
</organism>
<sequence length="256" mass="29399">MKYTRYISKTSQQVIPLRALPRTRALRNSDFDSGTPEYYPYNQSIPHKSVVNDQFYSSIDVWSANCDRKLGKKEREYITLLEDKLEELQRGNRKTCIELKNVPKSHNESSDDLVNMVLNLSKNIGLEMESRDIKDIYRLPTKKEGVTNTPIIVETSSTMLKTNLLKKAKSYNIKNKTKLQAKQLGLTNNTEAPVFISEQLTPKGARLFFLARDLSNTKQYKYCWTSYGRVLVKKDDNSSAIVIKSEAQVHHLLQSA</sequence>
<accession>A0A2H1VVN8</accession>
<dbReference type="AlphaFoldDB" id="A0A2H1VVN8"/>
<feature type="domain" description="FP protein C-terminal" evidence="1">
    <location>
        <begin position="201"/>
        <end position="252"/>
    </location>
</feature>
<protein>
    <submittedName>
        <fullName evidence="2">SFRICE_020507</fullName>
    </submittedName>
</protein>
<dbReference type="Pfam" id="PF25298">
    <property type="entry name" value="Baculo_FP_2nd"/>
    <property type="match status" value="1"/>
</dbReference>
<name>A0A2H1VVN8_SPOFR</name>
<reference evidence="2" key="1">
    <citation type="submission" date="2016-07" db="EMBL/GenBank/DDBJ databases">
        <authorList>
            <person name="Bretaudeau A."/>
        </authorList>
    </citation>
    <scope>NUCLEOTIDE SEQUENCE</scope>
    <source>
        <strain evidence="2">Rice</strain>
        <tissue evidence="2">Whole body</tissue>
    </source>
</reference>
<evidence type="ECO:0000259" key="1">
    <source>
        <dbReference type="Pfam" id="PF25298"/>
    </source>
</evidence>